<dbReference type="PROSITE" id="PS50109">
    <property type="entry name" value="HIS_KIN"/>
    <property type="match status" value="1"/>
</dbReference>
<accession>A0A9X1YZY6</accession>
<feature type="domain" description="Histidine kinase" evidence="7">
    <location>
        <begin position="436"/>
        <end position="656"/>
    </location>
</feature>
<evidence type="ECO:0000256" key="5">
    <source>
        <dbReference type="PROSITE-ProRule" id="PRU00169"/>
    </source>
</evidence>
<dbReference type="EMBL" id="JALQCW010000069">
    <property type="protein sequence ID" value="MCK9800711.1"/>
    <property type="molecule type" value="Genomic_DNA"/>
</dbReference>
<dbReference type="PRINTS" id="PR00344">
    <property type="entry name" value="BCTRLSENSOR"/>
</dbReference>
<sequence>MGAAIRSHDWSSSPLGAIEHWPDVLRNTLSLVLESPESLYLLWGPDRVFLFNDAYRPILGPRLDSALGQTIDTLWADAWPQVQPLVEQAYAGQACRLVDMPITMQRFPGEDQTWWSFSMSPVYDEACETVVGMLCCTVETTHRVLLEQRARLTESSLRETRELNTRVLAASNDCIKVLDLDGKLSFMSEGGMRVMEVSDFNAIRGCPWPSFWEGQGNAEAVAAIEAAKNGRSARFLEAANTLLGNRKWWDVQVSPMFDEAGQPEKILCISRDVTATREAEEELRRVNESLEQRVQERTQDRDRIWRLSADLMIVARFDGSIVAANPAWTRLLGWSQEQLVGRSFHELVHPEDRPATLAVTGDLAQGSSVGNFENRYLHQDGSYRSVSWTAVPDRSYIHAVGRDTQAEREAALALRKTEDVLRQAQKMEAVGQLTGGVAHDFNNLLTVIRSSTDLLRRNLSEQRRQVYIDAISDTVDRASKLTGQLLAYARQQNLRPQVFDVGRSVQALGEMINPLIGSCIEVRIELPEEPCFIHADAGQFDTALINMAVNARDAMQGEGLLVIAVERAHSTPAHGAQGEVPGDFVAVSLTDNGSGIDPLQIERIFEPFFTTKEVGKGTGLGLSQVFGFAKQSGGELLVQSQPGQGTRFTLYLPRSLEAPGAEPEVRSVAVNLDGQGATLLVVEDNPEVGGLLALALTELGYRTEWATSAAAALAWLAKDAGAFQAVFSDVVMPGMSGVELAQQIRQQHPGLPVILTSGFSPALAQGDTQEFVFLQKPYSVAALAEALSEAIRPA</sequence>
<dbReference type="InterPro" id="IPR003594">
    <property type="entry name" value="HATPase_dom"/>
</dbReference>
<dbReference type="InterPro" id="IPR005467">
    <property type="entry name" value="His_kinase_dom"/>
</dbReference>
<gene>
    <name evidence="11" type="ORF">M1B34_24260</name>
</gene>
<dbReference type="Proteomes" id="UP001155059">
    <property type="component" value="Unassembled WGS sequence"/>
</dbReference>
<evidence type="ECO:0000259" key="7">
    <source>
        <dbReference type="PROSITE" id="PS50109"/>
    </source>
</evidence>
<dbReference type="SUPFAM" id="SSF52172">
    <property type="entry name" value="CheY-like"/>
    <property type="match status" value="1"/>
</dbReference>
<feature type="domain" description="PAC" evidence="10">
    <location>
        <begin position="229"/>
        <end position="285"/>
    </location>
</feature>
<dbReference type="CDD" id="cd00130">
    <property type="entry name" value="PAS"/>
    <property type="match status" value="1"/>
</dbReference>
<dbReference type="Pfam" id="PF08448">
    <property type="entry name" value="PAS_4"/>
    <property type="match status" value="1"/>
</dbReference>
<dbReference type="InterPro" id="IPR004358">
    <property type="entry name" value="Sig_transdc_His_kin-like_C"/>
</dbReference>
<dbReference type="InterPro" id="IPR011006">
    <property type="entry name" value="CheY-like_superfamily"/>
</dbReference>
<evidence type="ECO:0000256" key="2">
    <source>
        <dbReference type="ARBA" id="ARBA00012438"/>
    </source>
</evidence>
<dbReference type="SMART" id="SM00448">
    <property type="entry name" value="REC"/>
    <property type="match status" value="1"/>
</dbReference>
<dbReference type="Gene3D" id="3.30.565.10">
    <property type="entry name" value="Histidine kinase-like ATPase, C-terminal domain"/>
    <property type="match status" value="1"/>
</dbReference>
<dbReference type="PROSITE" id="PS50112">
    <property type="entry name" value="PAS"/>
    <property type="match status" value="1"/>
</dbReference>
<reference evidence="11 12" key="2">
    <citation type="journal article" date="2023" name="Plant Pathol.">
        <title>Dismantling and reorganizing Pseudomonas marginalis sensu#lato.</title>
        <authorList>
            <person name="Sawada H."/>
            <person name="Fujikawa T."/>
            <person name="Satou M."/>
        </authorList>
    </citation>
    <scope>NUCLEOTIDE SEQUENCE [LARGE SCALE GENOMIC DNA]</scope>
    <source>
        <strain evidence="11 12">MAFF 302030</strain>
    </source>
</reference>
<protein>
    <recommendedName>
        <fullName evidence="2">histidine kinase</fullName>
        <ecNumber evidence="2">2.7.13.3</ecNumber>
    </recommendedName>
</protein>
<dbReference type="InterPro" id="IPR000700">
    <property type="entry name" value="PAS-assoc_C"/>
</dbReference>
<evidence type="ECO:0000256" key="4">
    <source>
        <dbReference type="ARBA" id="ARBA00022777"/>
    </source>
</evidence>
<feature type="modified residue" description="4-aspartylphosphate" evidence="5">
    <location>
        <position position="729"/>
    </location>
</feature>
<evidence type="ECO:0000313" key="11">
    <source>
        <dbReference type="EMBL" id="MCK9800711.1"/>
    </source>
</evidence>
<dbReference type="InterPro" id="IPR013655">
    <property type="entry name" value="PAS_fold_3"/>
</dbReference>
<dbReference type="SMART" id="SM00387">
    <property type="entry name" value="HATPase_c"/>
    <property type="match status" value="1"/>
</dbReference>
<dbReference type="InterPro" id="IPR003661">
    <property type="entry name" value="HisK_dim/P_dom"/>
</dbReference>
<dbReference type="InterPro" id="IPR036097">
    <property type="entry name" value="HisK_dim/P_sf"/>
</dbReference>
<dbReference type="CDD" id="cd00082">
    <property type="entry name" value="HisKA"/>
    <property type="match status" value="1"/>
</dbReference>
<dbReference type="SMART" id="SM00091">
    <property type="entry name" value="PAS"/>
    <property type="match status" value="3"/>
</dbReference>
<evidence type="ECO:0000256" key="3">
    <source>
        <dbReference type="ARBA" id="ARBA00022553"/>
    </source>
</evidence>
<dbReference type="SUPFAM" id="SSF47384">
    <property type="entry name" value="Homodimeric domain of signal transducing histidine kinase"/>
    <property type="match status" value="1"/>
</dbReference>
<evidence type="ECO:0000256" key="1">
    <source>
        <dbReference type="ARBA" id="ARBA00000085"/>
    </source>
</evidence>
<evidence type="ECO:0000313" key="12">
    <source>
        <dbReference type="Proteomes" id="UP001155059"/>
    </source>
</evidence>
<feature type="coiled-coil region" evidence="6">
    <location>
        <begin position="273"/>
        <end position="300"/>
    </location>
</feature>
<dbReference type="PROSITE" id="PS50113">
    <property type="entry name" value="PAC"/>
    <property type="match status" value="1"/>
</dbReference>
<dbReference type="InterPro" id="IPR001789">
    <property type="entry name" value="Sig_transdc_resp-reg_receiver"/>
</dbReference>
<dbReference type="Gene3D" id="3.40.50.2300">
    <property type="match status" value="1"/>
</dbReference>
<dbReference type="InterPro" id="IPR036890">
    <property type="entry name" value="HATPase_C_sf"/>
</dbReference>
<dbReference type="InterPro" id="IPR013656">
    <property type="entry name" value="PAS_4"/>
</dbReference>
<dbReference type="PANTHER" id="PTHR43065">
    <property type="entry name" value="SENSOR HISTIDINE KINASE"/>
    <property type="match status" value="1"/>
</dbReference>
<dbReference type="GO" id="GO:0000155">
    <property type="term" value="F:phosphorelay sensor kinase activity"/>
    <property type="evidence" value="ECO:0007669"/>
    <property type="project" value="InterPro"/>
</dbReference>
<organism evidence="11 12">
    <name type="scientific">Pseudomonas morbosilactucae</name>
    <dbReference type="NCBI Taxonomy" id="2938197"/>
    <lineage>
        <taxon>Bacteria</taxon>
        <taxon>Pseudomonadati</taxon>
        <taxon>Pseudomonadota</taxon>
        <taxon>Gammaproteobacteria</taxon>
        <taxon>Pseudomonadales</taxon>
        <taxon>Pseudomonadaceae</taxon>
        <taxon>Pseudomonas</taxon>
    </lineage>
</organism>
<evidence type="ECO:0000259" key="8">
    <source>
        <dbReference type="PROSITE" id="PS50110"/>
    </source>
</evidence>
<dbReference type="RefSeq" id="WP_268266442.1">
    <property type="nucleotide sequence ID" value="NZ_JALQCW010000069.1"/>
</dbReference>
<feature type="domain" description="PAS" evidence="9">
    <location>
        <begin position="312"/>
        <end position="367"/>
    </location>
</feature>
<dbReference type="PANTHER" id="PTHR43065:SF49">
    <property type="entry name" value="HISTIDINE KINASE"/>
    <property type="match status" value="1"/>
</dbReference>
<comment type="catalytic activity">
    <reaction evidence="1">
        <text>ATP + protein L-histidine = ADP + protein N-phospho-L-histidine.</text>
        <dbReference type="EC" id="2.7.13.3"/>
    </reaction>
</comment>
<dbReference type="SUPFAM" id="SSF55785">
    <property type="entry name" value="PYP-like sensor domain (PAS domain)"/>
    <property type="match status" value="3"/>
</dbReference>
<dbReference type="SMART" id="SM00086">
    <property type="entry name" value="PAC"/>
    <property type="match status" value="2"/>
</dbReference>
<reference evidence="11 12" key="1">
    <citation type="journal article" date="2022" name="Int. J. Syst. Evol. Microbiol.">
        <title>Pseudomonas aegrilactucae sp. nov. and Pseudomonas morbosilactucae sp. nov., pathogens causing bacterial rot of lettuce in Japan.</title>
        <authorList>
            <person name="Sawada H."/>
            <person name="Fujikawa T."/>
            <person name="Satou M."/>
        </authorList>
    </citation>
    <scope>NUCLEOTIDE SEQUENCE [LARGE SCALE GENOMIC DNA]</scope>
    <source>
        <strain evidence="11 12">MAFF 302030</strain>
    </source>
</reference>
<dbReference type="Pfam" id="PF00512">
    <property type="entry name" value="HisKA"/>
    <property type="match status" value="1"/>
</dbReference>
<dbReference type="PROSITE" id="PS50110">
    <property type="entry name" value="RESPONSE_REGULATORY"/>
    <property type="match status" value="1"/>
</dbReference>
<evidence type="ECO:0000259" key="9">
    <source>
        <dbReference type="PROSITE" id="PS50112"/>
    </source>
</evidence>
<dbReference type="Pfam" id="PF02518">
    <property type="entry name" value="HATPase_c"/>
    <property type="match status" value="1"/>
</dbReference>
<comment type="caution">
    <text evidence="11">The sequence shown here is derived from an EMBL/GenBank/DDBJ whole genome shotgun (WGS) entry which is preliminary data.</text>
</comment>
<keyword evidence="6" id="KW-0175">Coiled coil</keyword>
<keyword evidence="4" id="KW-0808">Transferase</keyword>
<name>A0A9X1YZY6_9PSED</name>
<keyword evidence="4" id="KW-0418">Kinase</keyword>
<dbReference type="SMART" id="SM00388">
    <property type="entry name" value="HisKA"/>
    <property type="match status" value="1"/>
</dbReference>
<dbReference type="Pfam" id="PF00072">
    <property type="entry name" value="Response_reg"/>
    <property type="match status" value="1"/>
</dbReference>
<evidence type="ECO:0000259" key="10">
    <source>
        <dbReference type="PROSITE" id="PS50113"/>
    </source>
</evidence>
<dbReference type="InterPro" id="IPR000014">
    <property type="entry name" value="PAS"/>
</dbReference>
<dbReference type="InterPro" id="IPR035965">
    <property type="entry name" value="PAS-like_dom_sf"/>
</dbReference>
<dbReference type="Gene3D" id="1.10.287.130">
    <property type="match status" value="1"/>
</dbReference>
<dbReference type="EC" id="2.7.13.3" evidence="2"/>
<proteinExistence type="predicted"/>
<dbReference type="SUPFAM" id="SSF55874">
    <property type="entry name" value="ATPase domain of HSP90 chaperone/DNA topoisomerase II/histidine kinase"/>
    <property type="match status" value="1"/>
</dbReference>
<dbReference type="AlphaFoldDB" id="A0A9X1YZY6"/>
<evidence type="ECO:0000256" key="6">
    <source>
        <dbReference type="SAM" id="Coils"/>
    </source>
</evidence>
<dbReference type="Pfam" id="PF08447">
    <property type="entry name" value="PAS_3"/>
    <property type="match status" value="1"/>
</dbReference>
<feature type="domain" description="Response regulatory" evidence="8">
    <location>
        <begin position="678"/>
        <end position="791"/>
    </location>
</feature>
<dbReference type="InterPro" id="IPR001610">
    <property type="entry name" value="PAC"/>
</dbReference>
<keyword evidence="3 5" id="KW-0597">Phosphoprotein</keyword>
<dbReference type="Gene3D" id="3.30.450.20">
    <property type="entry name" value="PAS domain"/>
    <property type="match status" value="3"/>
</dbReference>
<dbReference type="NCBIfam" id="TIGR00229">
    <property type="entry name" value="sensory_box"/>
    <property type="match status" value="1"/>
</dbReference>